<dbReference type="STRING" id="64702.SAMN05443377_1314"/>
<dbReference type="Proteomes" id="UP000198815">
    <property type="component" value="Unassembled WGS sequence"/>
</dbReference>
<name>A0A1H9TXJ4_9ACTN</name>
<accession>A0A1H9TXJ4</accession>
<dbReference type="NCBIfam" id="NF005458">
    <property type="entry name" value="PRK07053.1"/>
    <property type="match status" value="1"/>
</dbReference>
<dbReference type="AlphaFoldDB" id="A0A1H9TXJ4"/>
<dbReference type="InterPro" id="IPR017926">
    <property type="entry name" value="GATASE"/>
</dbReference>
<dbReference type="PANTHER" id="PTHR42695">
    <property type="entry name" value="GLUTAMINE AMIDOTRANSFERASE YLR126C-RELATED"/>
    <property type="match status" value="1"/>
</dbReference>
<dbReference type="Gene3D" id="3.40.50.880">
    <property type="match status" value="1"/>
</dbReference>
<gene>
    <name evidence="2" type="ORF">SAMN05443377_1314</name>
</gene>
<sequence>MARFEEPCLHGPMPTLVAIRHLAFEDLGLFEPVLRRRGYQIEYRQAGIDDPRVLRDTDLAIVLGGPIGVNDATRYPWLTDELRVLGQRVEAGGPTLGICLGAQLMAAALGAPIEATGTKEIGYSALELTAAGRESPLAPLDGQPVLHWHGDRFDIPDGAVRLAGTPVCSQQAFAVGNTLLGLQFHVEADPGQLERWLIGHACELADAGVDPCVLREDAARYGSGLASRGIQVLEGWLDRLGG</sequence>
<dbReference type="PROSITE" id="PS51273">
    <property type="entry name" value="GATASE_TYPE_1"/>
    <property type="match status" value="1"/>
</dbReference>
<dbReference type="InterPro" id="IPR044992">
    <property type="entry name" value="ChyE-like"/>
</dbReference>
<feature type="domain" description="Glutamine amidotransferase" evidence="1">
    <location>
        <begin position="34"/>
        <end position="193"/>
    </location>
</feature>
<proteinExistence type="predicted"/>
<dbReference type="GO" id="GO:0005829">
    <property type="term" value="C:cytosol"/>
    <property type="evidence" value="ECO:0007669"/>
    <property type="project" value="TreeGrafter"/>
</dbReference>
<dbReference type="CDD" id="cd01741">
    <property type="entry name" value="GATase1_1"/>
    <property type="match status" value="1"/>
</dbReference>
<dbReference type="SUPFAM" id="SSF52317">
    <property type="entry name" value="Class I glutamine amidotransferase-like"/>
    <property type="match status" value="1"/>
</dbReference>
<organism evidence="2 3">
    <name type="scientific">Propionibacterium cyclohexanicum</name>
    <dbReference type="NCBI Taxonomy" id="64702"/>
    <lineage>
        <taxon>Bacteria</taxon>
        <taxon>Bacillati</taxon>
        <taxon>Actinomycetota</taxon>
        <taxon>Actinomycetes</taxon>
        <taxon>Propionibacteriales</taxon>
        <taxon>Propionibacteriaceae</taxon>
        <taxon>Propionibacterium</taxon>
    </lineage>
</organism>
<evidence type="ECO:0000313" key="3">
    <source>
        <dbReference type="Proteomes" id="UP000198815"/>
    </source>
</evidence>
<evidence type="ECO:0000259" key="1">
    <source>
        <dbReference type="Pfam" id="PF00117"/>
    </source>
</evidence>
<dbReference type="Pfam" id="PF00117">
    <property type="entry name" value="GATase"/>
    <property type="match status" value="1"/>
</dbReference>
<evidence type="ECO:0000313" key="2">
    <source>
        <dbReference type="EMBL" id="SES01846.1"/>
    </source>
</evidence>
<protein>
    <submittedName>
        <fullName evidence="2">GMP synthase (Glutamine-hydrolysing)</fullName>
    </submittedName>
</protein>
<keyword evidence="3" id="KW-1185">Reference proteome</keyword>
<dbReference type="EMBL" id="FOGZ01000031">
    <property type="protein sequence ID" value="SES01846.1"/>
    <property type="molecule type" value="Genomic_DNA"/>
</dbReference>
<dbReference type="InterPro" id="IPR029062">
    <property type="entry name" value="Class_I_gatase-like"/>
</dbReference>
<reference evidence="2 3" key="1">
    <citation type="submission" date="2016-10" db="EMBL/GenBank/DDBJ databases">
        <authorList>
            <person name="de Groot N.N."/>
        </authorList>
    </citation>
    <scope>NUCLEOTIDE SEQUENCE [LARGE SCALE GENOMIC DNA]</scope>
    <source>
        <strain evidence="2 3">DSM 16859</strain>
    </source>
</reference>
<dbReference type="PANTHER" id="PTHR42695:SF5">
    <property type="entry name" value="GLUTAMINE AMIDOTRANSFERASE YLR126C-RELATED"/>
    <property type="match status" value="1"/>
</dbReference>